<dbReference type="Proteomes" id="UP000314294">
    <property type="component" value="Unassembled WGS sequence"/>
</dbReference>
<name>A0A4Z2G458_9TELE</name>
<gene>
    <name evidence="1" type="ORF">EYF80_042275</name>
</gene>
<protein>
    <submittedName>
        <fullName evidence="1">Uncharacterized protein</fullName>
    </submittedName>
</protein>
<accession>A0A4Z2G458</accession>
<proteinExistence type="predicted"/>
<evidence type="ECO:0000313" key="1">
    <source>
        <dbReference type="EMBL" id="TNN47554.1"/>
    </source>
</evidence>
<dbReference type="AlphaFoldDB" id="A0A4Z2G458"/>
<dbReference type="EMBL" id="SRLO01000738">
    <property type="protein sequence ID" value="TNN47554.1"/>
    <property type="molecule type" value="Genomic_DNA"/>
</dbReference>
<sequence length="101" mass="11309">MIRLNKAKRQIPGYFSGQRGRRLGEGGALLLPGHARALQIFFVQLPHRDLHIRARHVALRSRFARAAERASRQASCPRGPAARGSGRFEVYVPVKPCQRGK</sequence>
<organism evidence="1 2">
    <name type="scientific">Liparis tanakae</name>
    <name type="common">Tanaka's snailfish</name>
    <dbReference type="NCBI Taxonomy" id="230148"/>
    <lineage>
        <taxon>Eukaryota</taxon>
        <taxon>Metazoa</taxon>
        <taxon>Chordata</taxon>
        <taxon>Craniata</taxon>
        <taxon>Vertebrata</taxon>
        <taxon>Euteleostomi</taxon>
        <taxon>Actinopterygii</taxon>
        <taxon>Neopterygii</taxon>
        <taxon>Teleostei</taxon>
        <taxon>Neoteleostei</taxon>
        <taxon>Acanthomorphata</taxon>
        <taxon>Eupercaria</taxon>
        <taxon>Perciformes</taxon>
        <taxon>Cottioidei</taxon>
        <taxon>Cottales</taxon>
        <taxon>Liparidae</taxon>
        <taxon>Liparis</taxon>
    </lineage>
</organism>
<evidence type="ECO:0000313" key="2">
    <source>
        <dbReference type="Proteomes" id="UP000314294"/>
    </source>
</evidence>
<keyword evidence="2" id="KW-1185">Reference proteome</keyword>
<reference evidence="1 2" key="1">
    <citation type="submission" date="2019-03" db="EMBL/GenBank/DDBJ databases">
        <title>First draft genome of Liparis tanakae, snailfish: a comprehensive survey of snailfish specific genes.</title>
        <authorList>
            <person name="Kim W."/>
            <person name="Song I."/>
            <person name="Jeong J.-H."/>
            <person name="Kim D."/>
            <person name="Kim S."/>
            <person name="Ryu S."/>
            <person name="Song J.Y."/>
            <person name="Lee S.K."/>
        </authorList>
    </citation>
    <scope>NUCLEOTIDE SEQUENCE [LARGE SCALE GENOMIC DNA]</scope>
    <source>
        <tissue evidence="1">Muscle</tissue>
    </source>
</reference>
<comment type="caution">
    <text evidence="1">The sequence shown here is derived from an EMBL/GenBank/DDBJ whole genome shotgun (WGS) entry which is preliminary data.</text>
</comment>